<dbReference type="InterPro" id="IPR005850">
    <property type="entry name" value="GalP_Utransf_C"/>
</dbReference>
<keyword evidence="7 13" id="KW-0479">Metal-binding</keyword>
<dbReference type="OrthoDB" id="418412at2759"/>
<dbReference type="GO" id="GO:0008270">
    <property type="term" value="F:zinc ion binding"/>
    <property type="evidence" value="ECO:0007669"/>
    <property type="project" value="InterPro"/>
</dbReference>
<dbReference type="FunFam" id="3.30.428.10:FF:000002">
    <property type="entry name" value="Galactose-1-phosphate uridylyltransferase"/>
    <property type="match status" value="1"/>
</dbReference>
<feature type="domain" description="Galactose-1-phosphate uridyl transferase C-terminal" evidence="17">
    <location>
        <begin position="197"/>
        <end position="362"/>
    </location>
</feature>
<dbReference type="AlphaFoldDB" id="A0A6P8HBC6"/>
<keyword evidence="10 14" id="KW-0119">Carbohydrate metabolism</keyword>
<feature type="binding site" evidence="13">
    <location>
        <position position="295"/>
    </location>
    <ligand>
        <name>Fe cation</name>
        <dbReference type="ChEBI" id="CHEBI:24875"/>
    </ligand>
</feature>
<evidence type="ECO:0000256" key="10">
    <source>
        <dbReference type="ARBA" id="ARBA00023277"/>
    </source>
</evidence>
<feature type="binding site" description="in other chain" evidence="12">
    <location>
        <position position="74"/>
    </location>
    <ligand>
        <name>UDP-alpha-D-glucose</name>
        <dbReference type="ChEBI" id="CHEBI:58885"/>
        <note>ligand shared between dimeric partners</note>
    </ligand>
</feature>
<dbReference type="SUPFAM" id="SSF54197">
    <property type="entry name" value="HIT-like"/>
    <property type="match status" value="2"/>
</dbReference>
<dbReference type="FunFam" id="3.30.428.10:FF:000001">
    <property type="entry name" value="Galactose-1-phosphate uridylyltransferase"/>
    <property type="match status" value="1"/>
</dbReference>
<evidence type="ECO:0000256" key="8">
    <source>
        <dbReference type="ARBA" id="ARBA00022833"/>
    </source>
</evidence>
<protein>
    <recommendedName>
        <fullName evidence="14">Galactose-1-phosphate uridylyltransferase</fullName>
        <ecNumber evidence="14">2.7.7.12</ecNumber>
    </recommendedName>
</protein>
<keyword evidence="8" id="KW-0862">Zinc</keyword>
<evidence type="ECO:0000256" key="12">
    <source>
        <dbReference type="PIRSR" id="PIRSR000808-2"/>
    </source>
</evidence>
<feature type="binding site" description="in other chain" evidence="12">
    <location>
        <begin position="173"/>
        <end position="175"/>
    </location>
    <ligand>
        <name>UDP-alpha-D-glucose</name>
        <dbReference type="ChEBI" id="CHEBI:58885"/>
        <note>ligand shared between dimeric partners</note>
    </ligand>
</feature>
<evidence type="ECO:0000256" key="3">
    <source>
        <dbReference type="ARBA" id="ARBA00004947"/>
    </source>
</evidence>
<feature type="binding site" description="in other chain" evidence="12">
    <location>
        <position position="182"/>
    </location>
    <ligand>
        <name>UDP-alpha-D-glucose</name>
        <dbReference type="ChEBI" id="CHEBI:58885"/>
        <note>ligand shared between dimeric partners</note>
    </ligand>
</feature>
<dbReference type="UniPathway" id="UPA00214"/>
<dbReference type="Gene3D" id="3.30.428.10">
    <property type="entry name" value="HIT-like"/>
    <property type="match status" value="2"/>
</dbReference>
<keyword evidence="18" id="KW-1185">Reference proteome</keyword>
<feature type="compositionally biased region" description="Basic and acidic residues" evidence="15">
    <location>
        <begin position="347"/>
        <end position="359"/>
    </location>
</feature>
<dbReference type="PIRSF" id="PIRSF000808">
    <property type="entry name" value="GalT"/>
    <property type="match status" value="1"/>
</dbReference>
<comment type="pathway">
    <text evidence="3 14">Carbohydrate metabolism; galactose metabolism.</text>
</comment>
<feature type="domain" description="Galactose-1-phosphate uridyl transferase N-terminal" evidence="16">
    <location>
        <begin position="17"/>
        <end position="190"/>
    </location>
</feature>
<sequence>MADEQELGEKKTIIQAFDPTEYQHTRYNPLKGEWVLVSPHRMKRPWKGQVEKKDEDEIPRWNEKNPLCPRAVRASGKVNPDYSSTYVFENDFPALLQGDAPSPGKGSHHLLQCKPAQGTCRVMCFHPWSDLTLPLMMIDEIKEVIKEWIKQFVELSQMYRWVQIFENKGAVMGCSNPHPHCQIWSSSFLPNEPAQENRMQKEYFQQHGIPLLVEYVKLEAKEKVRIVVENESWMVVVPYWAVWPYEVLLLPRRHVLRISDLTDQEQHSLAEIMKKLLIKYDNLYETSFPYSMGWHGAPTGSEDQDCQHWQLHAHYYPSLLRSASVKKFMVGYEMLAQAQRDLTSEQAAEKLRSLPDEHYKTRKPGSLQEK</sequence>
<dbReference type="InParanoid" id="A0A6P8HBC6"/>
<evidence type="ECO:0000256" key="11">
    <source>
        <dbReference type="PIRSR" id="PIRSR000808-1"/>
    </source>
</evidence>
<evidence type="ECO:0000256" key="5">
    <source>
        <dbReference type="ARBA" id="ARBA00022679"/>
    </source>
</evidence>
<evidence type="ECO:0000256" key="4">
    <source>
        <dbReference type="ARBA" id="ARBA00010951"/>
    </source>
</evidence>
<comment type="catalytic activity">
    <reaction evidence="1 14">
        <text>alpha-D-galactose 1-phosphate + UDP-alpha-D-glucose = alpha-D-glucose 1-phosphate + UDP-alpha-D-galactose</text>
        <dbReference type="Rhea" id="RHEA:13989"/>
        <dbReference type="ChEBI" id="CHEBI:58336"/>
        <dbReference type="ChEBI" id="CHEBI:58601"/>
        <dbReference type="ChEBI" id="CHEBI:58885"/>
        <dbReference type="ChEBI" id="CHEBI:66914"/>
        <dbReference type="EC" id="2.7.7.12"/>
    </reaction>
</comment>
<dbReference type="KEGG" id="aten:116290789"/>
<evidence type="ECO:0000256" key="13">
    <source>
        <dbReference type="PIRSR" id="PIRSR000808-4"/>
    </source>
</evidence>
<feature type="active site" description="Tele-UMP-histidine intermediate" evidence="11">
    <location>
        <position position="180"/>
    </location>
</feature>
<keyword evidence="5 14" id="KW-0808">Transferase</keyword>
<dbReference type="FunCoup" id="A0A6P8HBC6">
    <property type="interactions" value="1037"/>
</dbReference>
<feature type="binding site" evidence="13">
    <location>
        <position position="312"/>
    </location>
    <ligand>
        <name>Fe cation</name>
        <dbReference type="ChEBI" id="CHEBI:24875"/>
    </ligand>
</feature>
<dbReference type="InterPro" id="IPR036265">
    <property type="entry name" value="HIT-like_sf"/>
</dbReference>
<dbReference type="PROSITE" id="PS00117">
    <property type="entry name" value="GAL_P_UDP_TRANSF_I"/>
    <property type="match status" value="1"/>
</dbReference>
<dbReference type="InterPro" id="IPR005849">
    <property type="entry name" value="GalP_Utransf_N"/>
</dbReference>
<feature type="binding site" description="in other chain" evidence="12">
    <location>
        <begin position="90"/>
        <end position="91"/>
    </location>
    <ligand>
        <name>UDP-alpha-D-glucose</name>
        <dbReference type="ChEBI" id="CHEBI:58885"/>
        <note>ligand shared between dimeric partners</note>
    </ligand>
</feature>
<accession>A0A6P8HBC6</accession>
<dbReference type="GO" id="GO:0033499">
    <property type="term" value="P:galactose catabolic process via UDP-galactose, Leloir pathway"/>
    <property type="evidence" value="ECO:0007669"/>
    <property type="project" value="TreeGrafter"/>
</dbReference>
<dbReference type="NCBIfam" id="TIGR00209">
    <property type="entry name" value="galT_1"/>
    <property type="match status" value="1"/>
</dbReference>
<keyword evidence="9 14" id="KW-0299">Galactose metabolism</keyword>
<comment type="cofactor">
    <cofactor evidence="13">
        <name>Fe cation</name>
        <dbReference type="ChEBI" id="CHEBI:24875"/>
    </cofactor>
    <text evidence="13">Binds 1 Fe cation per subunit.</text>
</comment>
<evidence type="ECO:0000259" key="17">
    <source>
        <dbReference type="Pfam" id="PF02744"/>
    </source>
</evidence>
<evidence type="ECO:0000313" key="19">
    <source>
        <dbReference type="RefSeq" id="XP_031553754.1"/>
    </source>
</evidence>
<feature type="binding site" evidence="13">
    <location>
        <position position="196"/>
    </location>
    <ligand>
        <name>Fe cation</name>
        <dbReference type="ChEBI" id="CHEBI:24875"/>
    </ligand>
</feature>
<comment type="cofactor">
    <cofactor evidence="2">
        <name>Zn(2+)</name>
        <dbReference type="ChEBI" id="CHEBI:29105"/>
    </cofactor>
</comment>
<feature type="binding site" evidence="12">
    <location>
        <begin position="332"/>
        <end position="333"/>
    </location>
    <ligand>
        <name>UDP-alpha-D-glucose</name>
        <dbReference type="ChEBI" id="CHEBI:58885"/>
        <note>ligand shared between dimeric partners</note>
    </ligand>
</feature>
<organism evidence="18 19">
    <name type="scientific">Actinia tenebrosa</name>
    <name type="common">Australian red waratah sea anemone</name>
    <dbReference type="NCBI Taxonomy" id="6105"/>
    <lineage>
        <taxon>Eukaryota</taxon>
        <taxon>Metazoa</taxon>
        <taxon>Cnidaria</taxon>
        <taxon>Anthozoa</taxon>
        <taxon>Hexacorallia</taxon>
        <taxon>Actiniaria</taxon>
        <taxon>Actiniidae</taxon>
        <taxon>Actinia</taxon>
    </lineage>
</organism>
<keyword evidence="6 14" id="KW-0548">Nucleotidyltransferase</keyword>
<feature type="binding site" description="in other chain" evidence="12">
    <location>
        <position position="339"/>
    </location>
    <ligand>
        <name>UDP-alpha-D-glucose</name>
        <dbReference type="ChEBI" id="CHEBI:58885"/>
        <note>ligand shared between dimeric partners</note>
    </ligand>
</feature>
<dbReference type="NCBIfam" id="NF008724">
    <property type="entry name" value="PRK11720.1"/>
    <property type="match status" value="1"/>
</dbReference>
<reference evidence="19" key="1">
    <citation type="submission" date="2025-08" db="UniProtKB">
        <authorList>
            <consortium name="RefSeq"/>
        </authorList>
    </citation>
    <scope>IDENTIFICATION</scope>
    <source>
        <tissue evidence="19">Tentacle</tissue>
    </source>
</reference>
<evidence type="ECO:0000256" key="1">
    <source>
        <dbReference type="ARBA" id="ARBA00001107"/>
    </source>
</evidence>
<dbReference type="CDD" id="cd00608">
    <property type="entry name" value="GalT"/>
    <property type="match status" value="1"/>
</dbReference>
<dbReference type="GeneID" id="116290789"/>
<dbReference type="GO" id="GO:0008108">
    <property type="term" value="F:UDP-glucose:hexose-1-phosphate uridylyltransferase activity"/>
    <property type="evidence" value="ECO:0007669"/>
    <property type="project" value="UniProtKB-EC"/>
</dbReference>
<keyword evidence="13" id="KW-0408">Iron</keyword>
<feature type="binding site" evidence="12">
    <location>
        <begin position="41"/>
        <end position="44"/>
    </location>
    <ligand>
        <name>UDP-alpha-D-glucose</name>
        <dbReference type="ChEBI" id="CHEBI:58885"/>
        <note>ligand shared between dimeric partners</note>
    </ligand>
</feature>
<evidence type="ECO:0000256" key="15">
    <source>
        <dbReference type="SAM" id="MobiDB-lite"/>
    </source>
</evidence>
<evidence type="ECO:0000256" key="9">
    <source>
        <dbReference type="ARBA" id="ARBA00023144"/>
    </source>
</evidence>
<dbReference type="PANTHER" id="PTHR11943">
    <property type="entry name" value="GALACTOSE-1-PHOSPHATE URIDYLYLTRANSFERASE"/>
    <property type="match status" value="1"/>
</dbReference>
<proteinExistence type="inferred from homology"/>
<name>A0A6P8HBC6_ACTTE</name>
<feature type="binding site" description="in other chain" evidence="12">
    <location>
        <position position="167"/>
    </location>
    <ligand>
        <name>UDP-alpha-D-glucose</name>
        <dbReference type="ChEBI" id="CHEBI:58885"/>
        <note>ligand shared between dimeric partners</note>
    </ligand>
</feature>
<evidence type="ECO:0000259" key="16">
    <source>
        <dbReference type="Pfam" id="PF01087"/>
    </source>
</evidence>
<dbReference type="Proteomes" id="UP000515163">
    <property type="component" value="Unplaced"/>
</dbReference>
<evidence type="ECO:0000256" key="7">
    <source>
        <dbReference type="ARBA" id="ARBA00022723"/>
    </source>
</evidence>
<feature type="binding site" evidence="12">
    <location>
        <begin position="327"/>
        <end position="328"/>
    </location>
    <ligand>
        <name>UDP-alpha-D-glucose</name>
        <dbReference type="ChEBI" id="CHEBI:58885"/>
        <note>ligand shared between dimeric partners</note>
    </ligand>
</feature>
<evidence type="ECO:0000256" key="6">
    <source>
        <dbReference type="ARBA" id="ARBA00022695"/>
    </source>
</evidence>
<dbReference type="EC" id="2.7.7.12" evidence="14"/>
<comment type="similarity">
    <text evidence="4 14">Belongs to the galactose-1-phosphate uridylyltransferase type 1 family.</text>
</comment>
<gene>
    <name evidence="19" type="primary">LOC116290789</name>
</gene>
<dbReference type="PANTHER" id="PTHR11943:SF1">
    <property type="entry name" value="GALACTOSE-1-PHOSPHATE URIDYLYLTRANSFERASE"/>
    <property type="match status" value="1"/>
</dbReference>
<dbReference type="RefSeq" id="XP_031553754.1">
    <property type="nucleotide sequence ID" value="XM_031697894.1"/>
</dbReference>
<dbReference type="Pfam" id="PF01087">
    <property type="entry name" value="GalP_UDP_transf"/>
    <property type="match status" value="1"/>
</dbReference>
<dbReference type="InterPro" id="IPR001937">
    <property type="entry name" value="GalP_UDPtransf1"/>
</dbReference>
<feature type="binding site" evidence="13">
    <location>
        <position position="314"/>
    </location>
    <ligand>
        <name>Fe cation</name>
        <dbReference type="ChEBI" id="CHEBI:24875"/>
    </ligand>
</feature>
<dbReference type="InterPro" id="IPR019779">
    <property type="entry name" value="GalP_UDPtransf1_His-AS"/>
</dbReference>
<dbReference type="GO" id="GO:0005737">
    <property type="term" value="C:cytoplasm"/>
    <property type="evidence" value="ECO:0007669"/>
    <property type="project" value="TreeGrafter"/>
</dbReference>
<evidence type="ECO:0000256" key="14">
    <source>
        <dbReference type="RuleBase" id="RU000506"/>
    </source>
</evidence>
<evidence type="ECO:0000313" key="18">
    <source>
        <dbReference type="Proteomes" id="UP000515163"/>
    </source>
</evidence>
<evidence type="ECO:0000256" key="2">
    <source>
        <dbReference type="ARBA" id="ARBA00001947"/>
    </source>
</evidence>
<feature type="region of interest" description="Disordered" evidence="15">
    <location>
        <begin position="346"/>
        <end position="370"/>
    </location>
</feature>
<dbReference type="Pfam" id="PF02744">
    <property type="entry name" value="GalP_UDP_tr_C"/>
    <property type="match status" value="1"/>
</dbReference>